<sequence length="429" mass="49454">MKKIILALLVVFFSQAGFSQNTDKNFVDTINAYFEEVRVATKDNYSLWNMDLYAPLMLIDPDTRKIYTNEQDSAATLTPIDLVYTGILPPNVNFANTAINWNGKKWAMVMLPLSPDKSERINLLSHELFHVAQPRLGFNMLNTDNNHLDQKNGRIYLRLELEALKNSILSENKEDQKKHLINAFIFRKYRNKLYPQSVISENKLELNEGIAEYTGQVISGRNQKQATDYLSRSFDLFMSNPTYVRSFAYQTIPGYGFLLRAKNRSWNKEVSAEINLIDYFIKELNITLPENLDLAVNNMQELYNGSRIIEEEMKREEIKLQQIARYKQIFIEEPHLIVPLEKMSISFNPSNIIPLGDDGNVYPTATISDNWGVLTVNRGMLLSPNWKTVYLSVPLEETQNHIAGEGWSIDLKNGYKVLKDAKNYILSKE</sequence>
<reference evidence="2 3" key="1">
    <citation type="submission" date="2020-08" db="EMBL/GenBank/DDBJ databases">
        <title>Genomic Encyclopedia of Type Strains, Phase IV (KMG-IV): sequencing the most valuable type-strain genomes for metagenomic binning, comparative biology and taxonomic classification.</title>
        <authorList>
            <person name="Goeker M."/>
        </authorList>
    </citation>
    <scope>NUCLEOTIDE SEQUENCE [LARGE SCALE GENOMIC DNA]</scope>
    <source>
        <strain evidence="2 3">DSM 104969</strain>
    </source>
</reference>
<accession>A0A840CWS2</accession>
<name>A0A840CWS2_9BACT</name>
<keyword evidence="3" id="KW-1185">Reference proteome</keyword>
<comment type="caution">
    <text evidence="2">The sequence shown here is derived from an EMBL/GenBank/DDBJ whole genome shotgun (WGS) entry which is preliminary data.</text>
</comment>
<dbReference type="RefSeq" id="WP_183307198.1">
    <property type="nucleotide sequence ID" value="NZ_JACIEP010000007.1"/>
</dbReference>
<feature type="signal peptide" evidence="1">
    <location>
        <begin position="1"/>
        <end position="19"/>
    </location>
</feature>
<evidence type="ECO:0000313" key="2">
    <source>
        <dbReference type="EMBL" id="MBB4036293.1"/>
    </source>
</evidence>
<keyword evidence="1" id="KW-0732">Signal</keyword>
<feature type="chain" id="PRO_5032270187" description="Peptidase MA superfamily protein" evidence="1">
    <location>
        <begin position="20"/>
        <end position="429"/>
    </location>
</feature>
<evidence type="ECO:0000256" key="1">
    <source>
        <dbReference type="SAM" id="SignalP"/>
    </source>
</evidence>
<proteinExistence type="predicted"/>
<dbReference type="AlphaFoldDB" id="A0A840CWS2"/>
<dbReference type="Proteomes" id="UP000555103">
    <property type="component" value="Unassembled WGS sequence"/>
</dbReference>
<dbReference type="EMBL" id="JACIEP010000007">
    <property type="protein sequence ID" value="MBB4036293.1"/>
    <property type="molecule type" value="Genomic_DNA"/>
</dbReference>
<gene>
    <name evidence="2" type="ORF">GGR21_002195</name>
</gene>
<protein>
    <recommendedName>
        <fullName evidence="4">Peptidase MA superfamily protein</fullName>
    </recommendedName>
</protein>
<evidence type="ECO:0008006" key="4">
    <source>
        <dbReference type="Google" id="ProtNLM"/>
    </source>
</evidence>
<organism evidence="2 3">
    <name type="scientific">Dysgonomonas hofstadii</name>
    <dbReference type="NCBI Taxonomy" id="637886"/>
    <lineage>
        <taxon>Bacteria</taxon>
        <taxon>Pseudomonadati</taxon>
        <taxon>Bacteroidota</taxon>
        <taxon>Bacteroidia</taxon>
        <taxon>Bacteroidales</taxon>
        <taxon>Dysgonomonadaceae</taxon>
        <taxon>Dysgonomonas</taxon>
    </lineage>
</organism>
<evidence type="ECO:0000313" key="3">
    <source>
        <dbReference type="Proteomes" id="UP000555103"/>
    </source>
</evidence>